<sequence>MRNPPERYLQTLREHFAQAPQWFNSGTGKPEVPMTPTSGAALTTYQDGKGTAFQRWFHFKEAFSPEFVTAAIASLGYRPTHVVDPFGGSGTSAITSQLLSINATTVEVNPFLADVIKAKLSPLTAEKLLSAAADFQARLHDTPADLSRLAHLPATFIESKDKDRWIFPRAVARRLAQYLTCIEAIEDVDVRRFFRVVLGAVVVDCSNVYVNGKGRRYRGAWRLNQPTPEKLDLHFGQQFNTSFEDVLRFENRPRSQVTVINGDSRTALQQVQEPADLVVFSPPYPNSFDYTDIYNVELWVLGYIGSAADNTTLRNQTLRSHVQIRRAYEGPKRKSKSLAAVLDALSSRRDTLWDPTIPDMVGAYFRDLEMVLEQTQRLLATTGRAMMVVGDSRYADVRIEVASILAELAKSMGFGRVTTREVRQMRSSAQQGGSFQLAESIVELAI</sequence>
<accession>A0A254N3F1</accession>
<gene>
    <name evidence="1" type="ORF">CDO81_26920</name>
</gene>
<dbReference type="SUPFAM" id="SSF53335">
    <property type="entry name" value="S-adenosyl-L-methionine-dependent methyltransferases"/>
    <property type="match status" value="2"/>
</dbReference>
<dbReference type="RefSeq" id="WP_088486358.1">
    <property type="nucleotide sequence ID" value="NZ_NISI01000025.1"/>
</dbReference>
<evidence type="ECO:0000313" key="2">
    <source>
        <dbReference type="Proteomes" id="UP000197446"/>
    </source>
</evidence>
<name>A0A254N3F1_9BURK</name>
<dbReference type="Gene3D" id="3.40.50.150">
    <property type="entry name" value="Vaccinia Virus protein VP39"/>
    <property type="match status" value="2"/>
</dbReference>
<dbReference type="AlphaFoldDB" id="A0A254N3F1"/>
<dbReference type="InterPro" id="IPR029063">
    <property type="entry name" value="SAM-dependent_MTases_sf"/>
</dbReference>
<comment type="caution">
    <text evidence="1">The sequence shown here is derived from an EMBL/GenBank/DDBJ whole genome shotgun (WGS) entry which is preliminary data.</text>
</comment>
<evidence type="ECO:0000313" key="1">
    <source>
        <dbReference type="EMBL" id="OWQ98077.1"/>
    </source>
</evidence>
<dbReference type="GO" id="GO:0008168">
    <property type="term" value="F:methyltransferase activity"/>
    <property type="evidence" value="ECO:0007669"/>
    <property type="project" value="UniProtKB-KW"/>
</dbReference>
<organism evidence="1 2">
    <name type="scientific">Roseateles puraquae</name>
    <dbReference type="NCBI Taxonomy" id="431059"/>
    <lineage>
        <taxon>Bacteria</taxon>
        <taxon>Pseudomonadati</taxon>
        <taxon>Pseudomonadota</taxon>
        <taxon>Betaproteobacteria</taxon>
        <taxon>Burkholderiales</taxon>
        <taxon>Sphaerotilaceae</taxon>
        <taxon>Roseateles</taxon>
    </lineage>
</organism>
<dbReference type="Proteomes" id="UP000197446">
    <property type="component" value="Unassembled WGS sequence"/>
</dbReference>
<dbReference type="EMBL" id="NISI01000025">
    <property type="protein sequence ID" value="OWQ98077.1"/>
    <property type="molecule type" value="Genomic_DNA"/>
</dbReference>
<keyword evidence="1" id="KW-0489">Methyltransferase</keyword>
<dbReference type="OrthoDB" id="9816288at2"/>
<dbReference type="GO" id="GO:0032259">
    <property type="term" value="P:methylation"/>
    <property type="evidence" value="ECO:0007669"/>
    <property type="project" value="UniProtKB-KW"/>
</dbReference>
<reference evidence="1 2" key="1">
    <citation type="journal article" date="2007" name="Int. J. Syst. Evol. Microbiol.">
        <title>Description of Pelomonas aquatica sp. nov. and Pelomonas puraquae sp. nov., isolated from industrial and haemodialysis water.</title>
        <authorList>
            <person name="Gomila M."/>
            <person name="Bowien B."/>
            <person name="Falsen E."/>
            <person name="Moore E.R."/>
            <person name="Lalucat J."/>
        </authorList>
    </citation>
    <scope>NUCLEOTIDE SEQUENCE [LARGE SCALE GENOMIC DNA]</scope>
    <source>
        <strain evidence="1 2">CCUG 52769</strain>
    </source>
</reference>
<keyword evidence="1" id="KW-0808">Transferase</keyword>
<proteinExistence type="predicted"/>
<protein>
    <submittedName>
        <fullName evidence="1">SAM-dependent methyltransferase</fullName>
    </submittedName>
</protein>
<keyword evidence="2" id="KW-1185">Reference proteome</keyword>